<dbReference type="GO" id="GO:0008218">
    <property type="term" value="P:bioluminescence"/>
    <property type="evidence" value="ECO:0007669"/>
    <property type="project" value="InterPro"/>
</dbReference>
<evidence type="ECO:0000313" key="2">
    <source>
        <dbReference type="EMBL" id="BBA17210.1"/>
    </source>
</evidence>
<dbReference type="OrthoDB" id="182577at2"/>
<dbReference type="EMBL" id="AP014608">
    <property type="protein sequence ID" value="BBA17210.1"/>
    <property type="molecule type" value="Genomic_DNA"/>
</dbReference>
<sequence>MNFKKKIFSISGKKEFEKLAWDIFHYQIRCNKIYKNYLKLLDINPLKIKNIYKIPFLPISFFKTHRILSSKKTDYFETIFTSSGTTGIKSKHYVKNLSIYIDSIRNSFEFFYGPIDKFKFLGFFPIDRKDSSLIYMVKYLIQKTHKNGSQFFSYASYKKDSPSFYKKNDKNIFIFGLSFSLLDFVEKYNHLKQNKCENKVIIMETGGMKGKRKEIIREELHDILKKFFFVKEIHSEYGMTELLSQAYAKKNGRFQCPPWMKVFIRDPEDPLIHVKNNQIGGIDIIDLSNYLSCPFLSTEDLGKKINDNEFEVLGRMDFSDIRGCNLMNPPPIIY</sequence>
<dbReference type="GO" id="GO:0047474">
    <property type="term" value="F:long-chain fatty acid--protein ligase activity"/>
    <property type="evidence" value="ECO:0007669"/>
    <property type="project" value="InterPro"/>
</dbReference>
<dbReference type="RefSeq" id="WP_119305483.1">
    <property type="nucleotide sequence ID" value="NZ_AP014608.1"/>
</dbReference>
<dbReference type="SUPFAM" id="SSF56801">
    <property type="entry name" value="Acetyl-CoA synthetase-like"/>
    <property type="match status" value="1"/>
</dbReference>
<keyword evidence="3" id="KW-1185">Reference proteome</keyword>
<dbReference type="Proteomes" id="UP000263619">
    <property type="component" value="Chromosome"/>
</dbReference>
<accession>A0A224AKR0</accession>
<dbReference type="InterPro" id="IPR007534">
    <property type="entry name" value="LuxE"/>
</dbReference>
<reference evidence="2 3" key="1">
    <citation type="submission" date="2014-06" db="EMBL/GenBank/DDBJ databases">
        <title>Genome sequence of the intracellular symbiont Blattabacterium cuenoti, strain STAT from the wood feeding cockroach Salganea taiwanensis taiwanensis.</title>
        <authorList>
            <person name="Kinjo Y."/>
            <person name="Ohkuma M."/>
            <person name="Tokuda G."/>
        </authorList>
    </citation>
    <scope>NUCLEOTIDE SEQUENCE [LARGE SCALE GENOMIC DNA]</scope>
    <source>
        <strain evidence="2 3">STAT</strain>
    </source>
</reference>
<proteinExistence type="predicted"/>
<dbReference type="AlphaFoldDB" id="A0A224AKR0"/>
<organism evidence="2 3">
    <name type="scientific">Blattabacterium cuenoti STAT</name>
    <dbReference type="NCBI Taxonomy" id="1457030"/>
    <lineage>
        <taxon>Bacteria</taxon>
        <taxon>Pseudomonadati</taxon>
        <taxon>Bacteroidota</taxon>
        <taxon>Flavobacteriia</taxon>
        <taxon>Flavobacteriales</taxon>
        <taxon>Blattabacteriaceae</taxon>
        <taxon>Blattabacterium</taxon>
    </lineage>
</organism>
<protein>
    <submittedName>
        <fullName evidence="2">Acyl protein synthetase</fullName>
    </submittedName>
</protein>
<evidence type="ECO:0000313" key="3">
    <source>
        <dbReference type="Proteomes" id="UP000263619"/>
    </source>
</evidence>
<dbReference type="Pfam" id="PF04443">
    <property type="entry name" value="LuxE"/>
    <property type="match status" value="1"/>
</dbReference>
<name>A0A224AKR0_9FLAO</name>
<feature type="domain" description="Acyl-protein synthetase LuxE" evidence="1">
    <location>
        <begin position="17"/>
        <end position="326"/>
    </location>
</feature>
<evidence type="ECO:0000259" key="1">
    <source>
        <dbReference type="Pfam" id="PF04443"/>
    </source>
</evidence>
<gene>
    <name evidence="2" type="primary">luxE</name>
    <name evidence="2" type="ORF">STAT_277</name>
</gene>